<dbReference type="SUPFAM" id="SSF56112">
    <property type="entry name" value="Protein kinase-like (PK-like)"/>
    <property type="match status" value="1"/>
</dbReference>
<accession>A0A7D6ZVD7</accession>
<protein>
    <submittedName>
        <fullName evidence="3">Phosphotransferase</fullName>
    </submittedName>
</protein>
<dbReference type="Pfam" id="PF01636">
    <property type="entry name" value="APH"/>
    <property type="match status" value="1"/>
</dbReference>
<evidence type="ECO:0000313" key="3">
    <source>
        <dbReference type="EMBL" id="QLY34965.1"/>
    </source>
</evidence>
<dbReference type="GO" id="GO:0004413">
    <property type="term" value="F:homoserine kinase activity"/>
    <property type="evidence" value="ECO:0007669"/>
    <property type="project" value="TreeGrafter"/>
</dbReference>
<dbReference type="InterPro" id="IPR002575">
    <property type="entry name" value="Aminoglycoside_PTrfase"/>
</dbReference>
<evidence type="ECO:0000313" key="4">
    <source>
        <dbReference type="Proteomes" id="UP000515512"/>
    </source>
</evidence>
<sequence>MGSDPLVEPDWPPLTPQEIADLLGVEASIEWRSPRPLSATARVRRTDGKDVIVKRLPSTLRDAAALEEEHGFMNHLRGRGIPVPEVLLTREHGDFTYEVQELGTGEDLYRGAFSWSPYHSRAQAESAGRMLAQLHLAAAGYDAPARPPHPLLASFTIFSGMEPLAAVERFAAVRPELALFLTEREWRADIERVHLPFHAGLYGFLDGIPPLWTHNDWHGTNLLWEHETPSAVIDFGLCDRTTAIHDVAMAIERSAVDWISLRGGGPANVRVDQVDALLRGYESVRPLQDLESLALPELLPLVHAEYELSEIDYFLSVVPGGNQENAEIAYRDYFLGHTEWWAAEGAALITHLRQR</sequence>
<name>A0A7D6ZVD7_9NOCA</name>
<dbReference type="PANTHER" id="PTHR21064:SF6">
    <property type="entry name" value="AMINOGLYCOSIDE PHOSPHOTRANSFERASE DOMAIN-CONTAINING PROTEIN"/>
    <property type="match status" value="1"/>
</dbReference>
<reference evidence="3 4" key="1">
    <citation type="submission" date="2020-07" db="EMBL/GenBank/DDBJ databases">
        <authorList>
            <person name="Zhuang K."/>
            <person name="Ran Y."/>
        </authorList>
    </citation>
    <scope>NUCLEOTIDE SEQUENCE [LARGE SCALE GENOMIC DNA]</scope>
    <source>
        <strain evidence="3 4">WCH-YHL-001</strain>
    </source>
</reference>
<dbReference type="GO" id="GO:0009088">
    <property type="term" value="P:threonine biosynthetic process"/>
    <property type="evidence" value="ECO:0007669"/>
    <property type="project" value="TreeGrafter"/>
</dbReference>
<dbReference type="PANTHER" id="PTHR21064">
    <property type="entry name" value="AMINOGLYCOSIDE PHOSPHOTRANSFERASE DOMAIN-CONTAINING PROTEIN-RELATED"/>
    <property type="match status" value="1"/>
</dbReference>
<evidence type="ECO:0000256" key="1">
    <source>
        <dbReference type="ARBA" id="ARBA00038240"/>
    </source>
</evidence>
<dbReference type="Proteomes" id="UP000515512">
    <property type="component" value="Chromosome"/>
</dbReference>
<comment type="similarity">
    <text evidence="1">Belongs to the pseudomonas-type ThrB family.</text>
</comment>
<proteinExistence type="inferred from homology"/>
<dbReference type="AlphaFoldDB" id="A0A7D6ZVD7"/>
<keyword evidence="4" id="KW-1185">Reference proteome</keyword>
<dbReference type="InterPro" id="IPR011009">
    <property type="entry name" value="Kinase-like_dom_sf"/>
</dbReference>
<gene>
    <name evidence="3" type="ORF">H0264_37840</name>
</gene>
<organism evidence="3 4">
    <name type="scientific">Nocardia huaxiensis</name>
    <dbReference type="NCBI Taxonomy" id="2755382"/>
    <lineage>
        <taxon>Bacteria</taxon>
        <taxon>Bacillati</taxon>
        <taxon>Actinomycetota</taxon>
        <taxon>Actinomycetes</taxon>
        <taxon>Mycobacteriales</taxon>
        <taxon>Nocardiaceae</taxon>
        <taxon>Nocardia</taxon>
    </lineage>
</organism>
<keyword evidence="3" id="KW-0808">Transferase</keyword>
<dbReference type="InterPro" id="IPR050249">
    <property type="entry name" value="Pseudomonas-type_ThrB"/>
</dbReference>
<evidence type="ECO:0000259" key="2">
    <source>
        <dbReference type="Pfam" id="PF01636"/>
    </source>
</evidence>
<dbReference type="Gene3D" id="3.90.1200.10">
    <property type="match status" value="1"/>
</dbReference>
<feature type="domain" description="Aminoglycoside phosphotransferase" evidence="2">
    <location>
        <begin position="42"/>
        <end position="287"/>
    </location>
</feature>
<dbReference type="EMBL" id="CP059399">
    <property type="protein sequence ID" value="QLY34965.1"/>
    <property type="molecule type" value="Genomic_DNA"/>
</dbReference>
<dbReference type="KEGG" id="nhu:H0264_37840"/>